<feature type="domain" description="Response regulatory" evidence="6">
    <location>
        <begin position="1"/>
        <end position="116"/>
    </location>
</feature>
<keyword evidence="3" id="KW-0804">Transcription</keyword>
<protein>
    <submittedName>
        <fullName evidence="7">LuxR C-terminal-related transcriptional regulator</fullName>
    </submittedName>
</protein>
<dbReference type="PRINTS" id="PR00038">
    <property type="entry name" value="HTHLUXR"/>
</dbReference>
<evidence type="ECO:0000313" key="7">
    <source>
        <dbReference type="EMBL" id="MFF4525046.1"/>
    </source>
</evidence>
<comment type="caution">
    <text evidence="7">The sequence shown here is derived from an EMBL/GenBank/DDBJ whole genome shotgun (WGS) entry which is preliminary data.</text>
</comment>
<dbReference type="RefSeq" id="WP_208329741.1">
    <property type="nucleotide sequence ID" value="NZ_BMVM01000005.1"/>
</dbReference>
<dbReference type="EMBL" id="JBIAWJ010000016">
    <property type="protein sequence ID" value="MFF4525046.1"/>
    <property type="molecule type" value="Genomic_DNA"/>
</dbReference>
<reference evidence="7 8" key="1">
    <citation type="submission" date="2024-10" db="EMBL/GenBank/DDBJ databases">
        <title>The Natural Products Discovery Center: Release of the First 8490 Sequenced Strains for Exploring Actinobacteria Biosynthetic Diversity.</title>
        <authorList>
            <person name="Kalkreuter E."/>
            <person name="Kautsar S.A."/>
            <person name="Yang D."/>
            <person name="Bader C.D."/>
            <person name="Teijaro C.N."/>
            <person name="Fluegel L."/>
            <person name="Davis C.M."/>
            <person name="Simpson J.R."/>
            <person name="Lauterbach L."/>
            <person name="Steele A.D."/>
            <person name="Gui C."/>
            <person name="Meng S."/>
            <person name="Li G."/>
            <person name="Viehrig K."/>
            <person name="Ye F."/>
            <person name="Su P."/>
            <person name="Kiefer A.F."/>
            <person name="Nichols A."/>
            <person name="Cepeda A.J."/>
            <person name="Yan W."/>
            <person name="Fan B."/>
            <person name="Jiang Y."/>
            <person name="Adhikari A."/>
            <person name="Zheng C.-J."/>
            <person name="Schuster L."/>
            <person name="Cowan T.M."/>
            <person name="Smanski M.J."/>
            <person name="Chevrette M.G."/>
            <person name="De Carvalho L.P.S."/>
            <person name="Shen B."/>
        </authorList>
    </citation>
    <scope>NUCLEOTIDE SEQUENCE [LARGE SCALE GENOMIC DNA]</scope>
    <source>
        <strain evidence="7 8">NPDC001390</strain>
    </source>
</reference>
<evidence type="ECO:0000256" key="4">
    <source>
        <dbReference type="PROSITE-ProRule" id="PRU00169"/>
    </source>
</evidence>
<dbReference type="InterPro" id="IPR016032">
    <property type="entry name" value="Sig_transdc_resp-reg_C-effctor"/>
</dbReference>
<keyword evidence="1" id="KW-0805">Transcription regulation</keyword>
<dbReference type="InterPro" id="IPR039420">
    <property type="entry name" value="WalR-like"/>
</dbReference>
<dbReference type="SMART" id="SM00421">
    <property type="entry name" value="HTH_LUXR"/>
    <property type="match status" value="1"/>
</dbReference>
<feature type="domain" description="HTH luxR-type" evidence="5">
    <location>
        <begin position="145"/>
        <end position="210"/>
    </location>
</feature>
<dbReference type="Proteomes" id="UP001602058">
    <property type="component" value="Unassembled WGS sequence"/>
</dbReference>
<dbReference type="Gene3D" id="3.40.50.2300">
    <property type="match status" value="1"/>
</dbReference>
<dbReference type="CDD" id="cd06170">
    <property type="entry name" value="LuxR_C_like"/>
    <property type="match status" value="1"/>
</dbReference>
<accession>A0ABW6UNM5</accession>
<organism evidence="7 8">
    <name type="scientific">Streptomyces bluensis</name>
    <dbReference type="NCBI Taxonomy" id="33897"/>
    <lineage>
        <taxon>Bacteria</taxon>
        <taxon>Bacillati</taxon>
        <taxon>Actinomycetota</taxon>
        <taxon>Actinomycetes</taxon>
        <taxon>Kitasatosporales</taxon>
        <taxon>Streptomycetaceae</taxon>
        <taxon>Streptomyces</taxon>
    </lineage>
</organism>
<evidence type="ECO:0000256" key="3">
    <source>
        <dbReference type="ARBA" id="ARBA00023163"/>
    </source>
</evidence>
<evidence type="ECO:0000259" key="5">
    <source>
        <dbReference type="PROSITE" id="PS50043"/>
    </source>
</evidence>
<evidence type="ECO:0000256" key="2">
    <source>
        <dbReference type="ARBA" id="ARBA00023125"/>
    </source>
</evidence>
<dbReference type="PROSITE" id="PS50043">
    <property type="entry name" value="HTH_LUXR_2"/>
    <property type="match status" value="1"/>
</dbReference>
<dbReference type="Pfam" id="PF00196">
    <property type="entry name" value="GerE"/>
    <property type="match status" value="1"/>
</dbReference>
<evidence type="ECO:0000313" key="8">
    <source>
        <dbReference type="Proteomes" id="UP001602058"/>
    </source>
</evidence>
<sequence>MYDPNFLTLAGLASLFQNEPSIQLVGQFFDRQECVRTVRTCTADVITVCIDHLSAPETSALVGDLIAAADVSPYVVAMSMADTGPSAYEALRAGARGVILKNCPTRRLVSEIMTVADGGTALPESMMQTLLDGGAPSDAAWFSARTEGQTGLTSRQREVLALVARGLSNSEIAGFLGVSRSTVKSHVSAMLRVLDLRDRTQLIVYAHRVLTPT</sequence>
<name>A0ABW6UNM5_9ACTN</name>
<dbReference type="SUPFAM" id="SSF46894">
    <property type="entry name" value="C-terminal effector domain of the bipartite response regulators"/>
    <property type="match status" value="1"/>
</dbReference>
<evidence type="ECO:0000256" key="1">
    <source>
        <dbReference type="ARBA" id="ARBA00023015"/>
    </source>
</evidence>
<dbReference type="InterPro" id="IPR000792">
    <property type="entry name" value="Tscrpt_reg_LuxR_C"/>
</dbReference>
<comment type="caution">
    <text evidence="4">Lacks conserved residue(s) required for the propagation of feature annotation.</text>
</comment>
<dbReference type="PANTHER" id="PTHR43214">
    <property type="entry name" value="TWO-COMPONENT RESPONSE REGULATOR"/>
    <property type="match status" value="1"/>
</dbReference>
<dbReference type="PROSITE" id="PS50110">
    <property type="entry name" value="RESPONSE_REGULATORY"/>
    <property type="match status" value="1"/>
</dbReference>
<dbReference type="InterPro" id="IPR011006">
    <property type="entry name" value="CheY-like_superfamily"/>
</dbReference>
<gene>
    <name evidence="7" type="ORF">ACFY1D_27005</name>
</gene>
<evidence type="ECO:0000259" key="6">
    <source>
        <dbReference type="PROSITE" id="PS50110"/>
    </source>
</evidence>
<dbReference type="PANTHER" id="PTHR43214:SF24">
    <property type="entry name" value="TRANSCRIPTIONAL REGULATORY PROTEIN NARL-RELATED"/>
    <property type="match status" value="1"/>
</dbReference>
<keyword evidence="2" id="KW-0238">DNA-binding</keyword>
<dbReference type="InterPro" id="IPR001789">
    <property type="entry name" value="Sig_transdc_resp-reg_receiver"/>
</dbReference>
<keyword evidence="8" id="KW-1185">Reference proteome</keyword>
<proteinExistence type="predicted"/>
<dbReference type="SUPFAM" id="SSF52172">
    <property type="entry name" value="CheY-like"/>
    <property type="match status" value="1"/>
</dbReference>